<dbReference type="Proteomes" id="UP000887581">
    <property type="component" value="Unplaced"/>
</dbReference>
<proteinExistence type="predicted"/>
<sequence length="69" mass="7680">MKKRQITLPNGTVITLSYGSGKHSSSITSAQFNAFEPLPTILEETEIDIESRASSRELCEIRPRNQLTS</sequence>
<name>A0A915Q5B3_9BILA</name>
<keyword evidence="1" id="KW-1185">Reference proteome</keyword>
<dbReference type="WBParaSite" id="sdigi.contig605.g9193.t1">
    <property type="protein sequence ID" value="sdigi.contig605.g9193.t1"/>
    <property type="gene ID" value="sdigi.contig605.g9193"/>
</dbReference>
<organism evidence="1 2">
    <name type="scientific">Setaria digitata</name>
    <dbReference type="NCBI Taxonomy" id="48799"/>
    <lineage>
        <taxon>Eukaryota</taxon>
        <taxon>Metazoa</taxon>
        <taxon>Ecdysozoa</taxon>
        <taxon>Nematoda</taxon>
        <taxon>Chromadorea</taxon>
        <taxon>Rhabditida</taxon>
        <taxon>Spirurina</taxon>
        <taxon>Spiruromorpha</taxon>
        <taxon>Filarioidea</taxon>
        <taxon>Setariidae</taxon>
        <taxon>Setaria</taxon>
    </lineage>
</organism>
<protein>
    <submittedName>
        <fullName evidence="2">Uncharacterized protein</fullName>
    </submittedName>
</protein>
<dbReference type="AlphaFoldDB" id="A0A915Q5B3"/>
<reference evidence="2" key="1">
    <citation type="submission" date="2022-11" db="UniProtKB">
        <authorList>
            <consortium name="WormBaseParasite"/>
        </authorList>
    </citation>
    <scope>IDENTIFICATION</scope>
</reference>
<accession>A0A915Q5B3</accession>
<evidence type="ECO:0000313" key="2">
    <source>
        <dbReference type="WBParaSite" id="sdigi.contig605.g9193.t1"/>
    </source>
</evidence>
<evidence type="ECO:0000313" key="1">
    <source>
        <dbReference type="Proteomes" id="UP000887581"/>
    </source>
</evidence>